<dbReference type="Gene3D" id="3.30.43.10">
    <property type="entry name" value="Uridine Diphospho-n-acetylenolpyruvylglucosamine Reductase, domain 2"/>
    <property type="match status" value="1"/>
</dbReference>
<dbReference type="InParanoid" id="A0A2R2MMY9"/>
<gene>
    <name evidence="3" type="primary">LOC112041912</name>
</gene>
<feature type="domain" description="FAD-binding PCMH-type" evidence="1">
    <location>
        <begin position="53"/>
        <end position="179"/>
    </location>
</feature>
<dbReference type="InterPro" id="IPR006094">
    <property type="entry name" value="Oxid_FAD_bind_N"/>
</dbReference>
<dbReference type="SUPFAM" id="SSF56176">
    <property type="entry name" value="FAD-binding/transporter-associated domain-like"/>
    <property type="match status" value="1"/>
</dbReference>
<dbReference type="PROSITE" id="PS51387">
    <property type="entry name" value="FAD_PCMH"/>
    <property type="match status" value="1"/>
</dbReference>
<dbReference type="Gene3D" id="3.30.465.10">
    <property type="match status" value="1"/>
</dbReference>
<sequence length="179" mass="19658">MIHPALSCMYICTLFNPDLSVSSQLRLVQKCLQDVVGPSPRVLLESFTNWAELISYDRVFVMKPESVEEIQRAVYAAHACRRQVRAVGSSHSSSPLFGDRGHIHLNLSNLALENGKRVILQPLNPDRPVAVVKVAPSVTQAELDRELEVMGYAFPFGPLVSDVTVAGSIATSSHVRHIA</sequence>
<protein>
    <submittedName>
        <fullName evidence="3">L-gulonolactone oxidase-like</fullName>
    </submittedName>
</protein>
<proteinExistence type="predicted"/>
<reference evidence="3" key="1">
    <citation type="submission" date="2025-08" db="UniProtKB">
        <authorList>
            <consortium name="RefSeq"/>
        </authorList>
    </citation>
    <scope>IDENTIFICATION</scope>
    <source>
        <tissue evidence="3">Gonads</tissue>
    </source>
</reference>
<evidence type="ECO:0000313" key="2">
    <source>
        <dbReference type="Proteomes" id="UP000085678"/>
    </source>
</evidence>
<dbReference type="InterPro" id="IPR036318">
    <property type="entry name" value="FAD-bd_PCMH-like_sf"/>
</dbReference>
<dbReference type="InterPro" id="IPR016167">
    <property type="entry name" value="FAD-bd_PCMH_sub1"/>
</dbReference>
<dbReference type="AlphaFoldDB" id="A0A2R2MMY9"/>
<dbReference type="GO" id="GO:0016899">
    <property type="term" value="F:oxidoreductase activity, acting on the CH-OH group of donors, oxygen as acceptor"/>
    <property type="evidence" value="ECO:0007669"/>
    <property type="project" value="InterPro"/>
</dbReference>
<evidence type="ECO:0000259" key="1">
    <source>
        <dbReference type="PROSITE" id="PS51387"/>
    </source>
</evidence>
<dbReference type="InterPro" id="IPR010031">
    <property type="entry name" value="FAD_lactone_oxidase-like"/>
</dbReference>
<dbReference type="InterPro" id="IPR016166">
    <property type="entry name" value="FAD-bd_PCMH"/>
</dbReference>
<dbReference type="GO" id="GO:0071949">
    <property type="term" value="F:FAD binding"/>
    <property type="evidence" value="ECO:0007669"/>
    <property type="project" value="InterPro"/>
</dbReference>
<dbReference type="KEGG" id="lak:112041912"/>
<dbReference type="Proteomes" id="UP000085678">
    <property type="component" value="Unplaced"/>
</dbReference>
<dbReference type="Pfam" id="PF01565">
    <property type="entry name" value="FAD_binding_4"/>
    <property type="match status" value="1"/>
</dbReference>
<evidence type="ECO:0000313" key="3">
    <source>
        <dbReference type="RefSeq" id="XP_023931427.1"/>
    </source>
</evidence>
<dbReference type="GeneID" id="112041912"/>
<dbReference type="RefSeq" id="XP_023931427.1">
    <property type="nucleotide sequence ID" value="XM_024075659.1"/>
</dbReference>
<name>A0A2R2MMY9_LINAN</name>
<dbReference type="InterPro" id="IPR016169">
    <property type="entry name" value="FAD-bd_PCMH_sub2"/>
</dbReference>
<keyword evidence="2" id="KW-1185">Reference proteome</keyword>
<dbReference type="PANTHER" id="PTHR43762">
    <property type="entry name" value="L-GULONOLACTONE OXIDASE"/>
    <property type="match status" value="1"/>
</dbReference>
<organism evidence="2 3">
    <name type="scientific">Lingula anatina</name>
    <name type="common">Brachiopod</name>
    <name type="synonym">Lingula unguis</name>
    <dbReference type="NCBI Taxonomy" id="7574"/>
    <lineage>
        <taxon>Eukaryota</taxon>
        <taxon>Metazoa</taxon>
        <taxon>Spiralia</taxon>
        <taxon>Lophotrochozoa</taxon>
        <taxon>Brachiopoda</taxon>
        <taxon>Linguliformea</taxon>
        <taxon>Lingulata</taxon>
        <taxon>Lingulida</taxon>
        <taxon>Linguloidea</taxon>
        <taxon>Lingulidae</taxon>
        <taxon>Lingula</taxon>
    </lineage>
</organism>
<dbReference type="OrthoDB" id="610608at2759"/>
<dbReference type="STRING" id="7574.A0A2R2MMY9"/>
<dbReference type="PANTHER" id="PTHR43762:SF1">
    <property type="entry name" value="D-ARABINONO-1,4-LACTONE OXIDASE"/>
    <property type="match status" value="1"/>
</dbReference>
<accession>A0A2R2MMY9</accession>